<evidence type="ECO:0000313" key="3">
    <source>
        <dbReference type="Proteomes" id="UP000003963"/>
    </source>
</evidence>
<sequence>MLGILVEDRPQVSFTGDEESVGAFRAGCAYPTLQLSYGVAEPIEDDPLEMTFTQDFGPLAPGETLRFPVADDEDSRAYLLVVPRDARVVATDAHGRPALLVHETSRSVLATYPVHGYHPPERCPRRLPSKLKRALGTGSSGSVPGHEQPDQH</sequence>
<dbReference type="STRING" id="457427.SSOG_07306"/>
<organism evidence="2 3">
    <name type="scientific">Streptomyces himastatinicus ATCC 53653</name>
    <dbReference type="NCBI Taxonomy" id="457427"/>
    <lineage>
        <taxon>Bacteria</taxon>
        <taxon>Bacillati</taxon>
        <taxon>Actinomycetota</taxon>
        <taxon>Actinomycetes</taxon>
        <taxon>Kitasatosporales</taxon>
        <taxon>Streptomycetaceae</taxon>
        <taxon>Streptomyces</taxon>
        <taxon>Streptomyces violaceusniger group</taxon>
    </lineage>
</organism>
<dbReference type="Proteomes" id="UP000003963">
    <property type="component" value="Unassembled WGS sequence"/>
</dbReference>
<evidence type="ECO:0000313" key="2">
    <source>
        <dbReference type="EMBL" id="EFL27592.1"/>
    </source>
</evidence>
<dbReference type="EMBL" id="GG657754">
    <property type="protein sequence ID" value="EFL27592.1"/>
    <property type="molecule type" value="Genomic_DNA"/>
</dbReference>
<evidence type="ECO:0000256" key="1">
    <source>
        <dbReference type="SAM" id="MobiDB-lite"/>
    </source>
</evidence>
<gene>
    <name evidence="2" type="ORF">SSOG_07306</name>
</gene>
<reference evidence="2 3" key="1">
    <citation type="submission" date="2009-02" db="EMBL/GenBank/DDBJ databases">
        <title>Annotation of Streptomyces hygroscopicus strain ATCC 53653.</title>
        <authorList>
            <consortium name="The Broad Institute Genome Sequencing Platform"/>
            <consortium name="Broad Institute Microbial Sequencing Center"/>
            <person name="Fischbach M."/>
            <person name="Godfrey P."/>
            <person name="Ward D."/>
            <person name="Young S."/>
            <person name="Zeng Q."/>
            <person name="Koehrsen M."/>
            <person name="Alvarado L."/>
            <person name="Berlin A.M."/>
            <person name="Bochicchio J."/>
            <person name="Borenstein D."/>
            <person name="Chapman S.B."/>
            <person name="Chen Z."/>
            <person name="Engels R."/>
            <person name="Freedman E."/>
            <person name="Gellesch M."/>
            <person name="Goldberg J."/>
            <person name="Griggs A."/>
            <person name="Gujja S."/>
            <person name="Heilman E.R."/>
            <person name="Heiman D.I."/>
            <person name="Hepburn T.A."/>
            <person name="Howarth C."/>
            <person name="Jen D."/>
            <person name="Larson L."/>
            <person name="Lewis B."/>
            <person name="Mehta T."/>
            <person name="Park D."/>
            <person name="Pearson M."/>
            <person name="Richards J."/>
            <person name="Roberts A."/>
            <person name="Saif S."/>
            <person name="Shea T.D."/>
            <person name="Shenoy N."/>
            <person name="Sisk P."/>
            <person name="Stolte C."/>
            <person name="Sykes S.N."/>
            <person name="Thomson T."/>
            <person name="Walk T."/>
            <person name="White J."/>
            <person name="Yandava C."/>
            <person name="Straight P."/>
            <person name="Clardy J."/>
            <person name="Hung D."/>
            <person name="Kolter R."/>
            <person name="Mekalanos J."/>
            <person name="Walker S."/>
            <person name="Walsh C.T."/>
            <person name="Wieland-Brown L.C."/>
            <person name="Haas B."/>
            <person name="Nusbaum C."/>
            <person name="Birren B."/>
        </authorList>
    </citation>
    <scope>NUCLEOTIDE SEQUENCE [LARGE SCALE GENOMIC DNA]</scope>
    <source>
        <strain evidence="2 3">ATCC 53653</strain>
    </source>
</reference>
<dbReference type="HOGENOM" id="CLU_1721322_0_0_11"/>
<name>D9WIT9_9ACTN</name>
<proteinExistence type="predicted"/>
<dbReference type="AlphaFoldDB" id="D9WIT9"/>
<feature type="region of interest" description="Disordered" evidence="1">
    <location>
        <begin position="113"/>
        <end position="152"/>
    </location>
</feature>
<protein>
    <submittedName>
        <fullName evidence="2">Uncharacterized protein</fullName>
    </submittedName>
</protein>
<accession>D9WIT9</accession>
<keyword evidence="3" id="KW-1185">Reference proteome</keyword>